<name>A0A922MIT7_SPOEX</name>
<dbReference type="Proteomes" id="UP000814243">
    <property type="component" value="Unassembled WGS sequence"/>
</dbReference>
<evidence type="ECO:0000313" key="2">
    <source>
        <dbReference type="Proteomes" id="UP000814243"/>
    </source>
</evidence>
<protein>
    <submittedName>
        <fullName evidence="1">Uncharacterized protein</fullName>
    </submittedName>
</protein>
<evidence type="ECO:0000313" key="1">
    <source>
        <dbReference type="EMBL" id="KAH9637251.1"/>
    </source>
</evidence>
<comment type="caution">
    <text evidence="1">The sequence shown here is derived from an EMBL/GenBank/DDBJ whole genome shotgun (WGS) entry which is preliminary data.</text>
</comment>
<reference evidence="1" key="1">
    <citation type="journal article" date="2021" name="G3 (Bethesda)">
        <title>Genome and transcriptome analysis of the beet armyworm Spodoptera exigua reveals targets for pest control. .</title>
        <authorList>
            <person name="Simon S."/>
            <person name="Breeschoten T."/>
            <person name="Jansen H.J."/>
            <person name="Dirks R.P."/>
            <person name="Schranz M.E."/>
            <person name="Ros V.I.D."/>
        </authorList>
    </citation>
    <scope>NUCLEOTIDE SEQUENCE</scope>
    <source>
        <strain evidence="1">TB_SE_WUR_2020</strain>
    </source>
</reference>
<sequence length="93" mass="11294">MEWLWGRHWRQWWLTSTCSGLRVKPWHPPRYDRDIGGGKTSKDEMPFAVGWNEPVSGRYRHDIIMFRAFLIHKGDVKKINRRIFKSKYYLVTD</sequence>
<gene>
    <name evidence="1" type="ORF">HF086_006895</name>
</gene>
<accession>A0A922MIT7</accession>
<dbReference type="AlphaFoldDB" id="A0A922MIT7"/>
<organism evidence="1 2">
    <name type="scientific">Spodoptera exigua</name>
    <name type="common">Beet armyworm</name>
    <name type="synonym">Noctua fulgens</name>
    <dbReference type="NCBI Taxonomy" id="7107"/>
    <lineage>
        <taxon>Eukaryota</taxon>
        <taxon>Metazoa</taxon>
        <taxon>Ecdysozoa</taxon>
        <taxon>Arthropoda</taxon>
        <taxon>Hexapoda</taxon>
        <taxon>Insecta</taxon>
        <taxon>Pterygota</taxon>
        <taxon>Neoptera</taxon>
        <taxon>Endopterygota</taxon>
        <taxon>Lepidoptera</taxon>
        <taxon>Glossata</taxon>
        <taxon>Ditrysia</taxon>
        <taxon>Noctuoidea</taxon>
        <taxon>Noctuidae</taxon>
        <taxon>Amphipyrinae</taxon>
        <taxon>Spodoptera</taxon>
    </lineage>
</organism>
<dbReference type="EMBL" id="JACEFF010000448">
    <property type="protein sequence ID" value="KAH9637251.1"/>
    <property type="molecule type" value="Genomic_DNA"/>
</dbReference>
<proteinExistence type="predicted"/>